<reference evidence="1 2" key="1">
    <citation type="journal article" date="2021" name="BMC Biol.">
        <title>Horizontally acquired antibacterial genes associated with adaptive radiation of ladybird beetles.</title>
        <authorList>
            <person name="Li H.S."/>
            <person name="Tang X.F."/>
            <person name="Huang Y.H."/>
            <person name="Xu Z.Y."/>
            <person name="Chen M.L."/>
            <person name="Du X.Y."/>
            <person name="Qiu B.Y."/>
            <person name="Chen P.T."/>
            <person name="Zhang W."/>
            <person name="Slipinski A."/>
            <person name="Escalona H.E."/>
            <person name="Waterhouse R.M."/>
            <person name="Zwick A."/>
            <person name="Pang H."/>
        </authorList>
    </citation>
    <scope>NUCLEOTIDE SEQUENCE [LARGE SCALE GENOMIC DNA]</scope>
    <source>
        <strain evidence="1">SYSU2018</strain>
    </source>
</reference>
<evidence type="ECO:0000313" key="1">
    <source>
        <dbReference type="EMBL" id="KAL3281323.1"/>
    </source>
</evidence>
<evidence type="ECO:0000313" key="2">
    <source>
        <dbReference type="Proteomes" id="UP001516400"/>
    </source>
</evidence>
<gene>
    <name evidence="1" type="ORF">HHI36_004534</name>
</gene>
<protein>
    <submittedName>
        <fullName evidence="1">Uncharacterized protein</fullName>
    </submittedName>
</protein>
<dbReference type="EMBL" id="JABFTP020000144">
    <property type="protein sequence ID" value="KAL3281323.1"/>
    <property type="molecule type" value="Genomic_DNA"/>
</dbReference>
<comment type="caution">
    <text evidence="1">The sequence shown here is derived from an EMBL/GenBank/DDBJ whole genome shotgun (WGS) entry which is preliminary data.</text>
</comment>
<proteinExistence type="predicted"/>
<sequence length="119" mass="13909">MGLFRESFPPKLVQLKRGENFAKDSQIAECKNRLGALQVISNYKPELKPIFNYYKKDYQNLLVRKRADLYQDKITSSDNKMKTMWSIHDVIVGKCGARDSPMEGDPKEYQIYGEHYKIV</sequence>
<dbReference type="AlphaFoldDB" id="A0ABD2NRG5"/>
<organism evidence="1 2">
    <name type="scientific">Cryptolaemus montrouzieri</name>
    <dbReference type="NCBI Taxonomy" id="559131"/>
    <lineage>
        <taxon>Eukaryota</taxon>
        <taxon>Metazoa</taxon>
        <taxon>Ecdysozoa</taxon>
        <taxon>Arthropoda</taxon>
        <taxon>Hexapoda</taxon>
        <taxon>Insecta</taxon>
        <taxon>Pterygota</taxon>
        <taxon>Neoptera</taxon>
        <taxon>Endopterygota</taxon>
        <taxon>Coleoptera</taxon>
        <taxon>Polyphaga</taxon>
        <taxon>Cucujiformia</taxon>
        <taxon>Coccinelloidea</taxon>
        <taxon>Coccinellidae</taxon>
        <taxon>Scymninae</taxon>
        <taxon>Scymnini</taxon>
        <taxon>Cryptolaemus</taxon>
    </lineage>
</organism>
<accession>A0ABD2NRG5</accession>
<keyword evidence="2" id="KW-1185">Reference proteome</keyword>
<dbReference type="Proteomes" id="UP001516400">
    <property type="component" value="Unassembled WGS sequence"/>
</dbReference>
<name>A0ABD2NRG5_9CUCU</name>